<dbReference type="EMBL" id="CP106753">
    <property type="protein sequence ID" value="UXY16915.1"/>
    <property type="molecule type" value="Genomic_DNA"/>
</dbReference>
<dbReference type="Pfam" id="PF20229">
    <property type="entry name" value="ChrB_N"/>
    <property type="match status" value="1"/>
</dbReference>
<sequence>MERWLCLILTLPTQNATARMRAYRALKAAGAATLRDGVNLLPLRPACQATLAAIADDIRAHGGTARILEVSGEETLIFPALFERTDEFAELTAQITPLHAALSFDTAAETLKQVRRLRRAFAAMAAIDFFPGLPQRQAEAALLALERAANRYLAPDEPEATAGEPPRLDPAGFQGRVWATRRRPWVDRLASAWLIRRMIDPAAQLLWLASPADCPDEALGFDFDGARFTHVGDRVTFEVLLASFGLETPALQRLAAVVHFLDVGGIAPAEASGVARILAGLRATLSDDDALSDAACNVFDALLAAYLTDSQRPT</sequence>
<keyword evidence="4" id="KW-1185">Reference proteome</keyword>
<evidence type="ECO:0000259" key="1">
    <source>
        <dbReference type="Pfam" id="PF09828"/>
    </source>
</evidence>
<protein>
    <submittedName>
        <fullName evidence="3">Chromate resistance protein</fullName>
    </submittedName>
</protein>
<dbReference type="InterPro" id="IPR046858">
    <property type="entry name" value="ChrB_N"/>
</dbReference>
<reference evidence="3" key="1">
    <citation type="submission" date="2022-10" db="EMBL/GenBank/DDBJ databases">
        <title>Chitiniphilus purpureus sp. nov., a novel chitin-degrading bacterium isolated from crawfish pond sediment.</title>
        <authorList>
            <person name="Li K."/>
        </authorList>
    </citation>
    <scope>NUCLEOTIDE SEQUENCE</scope>
    <source>
        <strain evidence="3">CD1</strain>
    </source>
</reference>
<evidence type="ECO:0000313" key="3">
    <source>
        <dbReference type="EMBL" id="UXY16915.1"/>
    </source>
</evidence>
<evidence type="ECO:0000259" key="2">
    <source>
        <dbReference type="Pfam" id="PF20229"/>
    </source>
</evidence>
<dbReference type="InterPro" id="IPR018634">
    <property type="entry name" value="ChrB_C"/>
</dbReference>
<gene>
    <name evidence="3" type="ORF">N8I74_07840</name>
</gene>
<accession>A0ABY6DRB2</accession>
<dbReference type="RefSeq" id="WP_263126329.1">
    <property type="nucleotide sequence ID" value="NZ_CP106753.1"/>
</dbReference>
<feature type="domain" description="ChrB C-terminal" evidence="1">
    <location>
        <begin position="178"/>
        <end position="304"/>
    </location>
</feature>
<dbReference type="Proteomes" id="UP001061302">
    <property type="component" value="Chromosome"/>
</dbReference>
<name>A0ABY6DRB2_9NEIS</name>
<feature type="domain" description="ChrB N-terminal" evidence="2">
    <location>
        <begin position="19"/>
        <end position="152"/>
    </location>
</feature>
<proteinExistence type="predicted"/>
<evidence type="ECO:0000313" key="4">
    <source>
        <dbReference type="Proteomes" id="UP001061302"/>
    </source>
</evidence>
<organism evidence="3 4">
    <name type="scientific">Chitiniphilus purpureus</name>
    <dbReference type="NCBI Taxonomy" id="2981137"/>
    <lineage>
        <taxon>Bacteria</taxon>
        <taxon>Pseudomonadati</taxon>
        <taxon>Pseudomonadota</taxon>
        <taxon>Betaproteobacteria</taxon>
        <taxon>Neisseriales</taxon>
        <taxon>Chitinibacteraceae</taxon>
        <taxon>Chitiniphilus</taxon>
    </lineage>
</organism>
<dbReference type="Pfam" id="PF09828">
    <property type="entry name" value="ChrB_C"/>
    <property type="match status" value="1"/>
</dbReference>